<gene>
    <name evidence="9" type="ORF">M0811_10386</name>
</gene>
<dbReference type="PANTHER" id="PTHR13505:SF7">
    <property type="entry name" value="TRANSMEMBRANE PROTEIN 208"/>
    <property type="match status" value="1"/>
</dbReference>
<evidence type="ECO:0000313" key="9">
    <source>
        <dbReference type="EMBL" id="KAJ5071324.1"/>
    </source>
</evidence>
<sequence>MYSKPTYSNGKLILAGNNLTEPGEILDLCFDSIYISAFVQVFSIISRKFWFFFLLIPGFGLWKLWSTLIRPWLSMRGNETEVEDEDDENENKKKKKKHGKKIKIYK</sequence>
<dbReference type="OrthoDB" id="276296at2759"/>
<feature type="compositionally biased region" description="Acidic residues" evidence="7">
    <location>
        <begin position="80"/>
        <end position="89"/>
    </location>
</feature>
<dbReference type="InterPro" id="IPR008506">
    <property type="entry name" value="SND2/TMEM208"/>
</dbReference>
<dbReference type="GO" id="GO:0005789">
    <property type="term" value="C:endoplasmic reticulum membrane"/>
    <property type="evidence" value="ECO:0007669"/>
    <property type="project" value="UniProtKB-SubCell"/>
</dbReference>
<dbReference type="Proteomes" id="UP001149090">
    <property type="component" value="Unassembled WGS sequence"/>
</dbReference>
<name>A0A9Q0RA37_ANAIG</name>
<keyword evidence="4" id="KW-0256">Endoplasmic reticulum</keyword>
<dbReference type="PANTHER" id="PTHR13505">
    <property type="entry name" value="TRANSMEMBRANE PROTEIN 208"/>
    <property type="match status" value="1"/>
</dbReference>
<dbReference type="AlphaFoldDB" id="A0A9Q0RA37"/>
<keyword evidence="10" id="KW-1185">Reference proteome</keyword>
<comment type="similarity">
    <text evidence="2">Belongs to the TMEM208 family.</text>
</comment>
<evidence type="ECO:0000256" key="5">
    <source>
        <dbReference type="ARBA" id="ARBA00022989"/>
    </source>
</evidence>
<evidence type="ECO:0000256" key="3">
    <source>
        <dbReference type="ARBA" id="ARBA00022692"/>
    </source>
</evidence>
<comment type="caution">
    <text evidence="9">The sequence shown here is derived from an EMBL/GenBank/DDBJ whole genome shotgun (WGS) entry which is preliminary data.</text>
</comment>
<proteinExistence type="inferred from homology"/>
<comment type="subcellular location">
    <subcellularLocation>
        <location evidence="1">Endoplasmic reticulum membrane</location>
        <topology evidence="1">Multi-pass membrane protein</topology>
    </subcellularLocation>
</comment>
<protein>
    <submittedName>
        <fullName evidence="9">Transmembrane protein</fullName>
    </submittedName>
</protein>
<keyword evidence="3 8" id="KW-0812">Transmembrane</keyword>
<accession>A0A9Q0RA37</accession>
<feature type="transmembrane region" description="Helical" evidence="8">
    <location>
        <begin position="49"/>
        <end position="66"/>
    </location>
</feature>
<evidence type="ECO:0000256" key="7">
    <source>
        <dbReference type="SAM" id="MobiDB-lite"/>
    </source>
</evidence>
<dbReference type="GO" id="GO:0006624">
    <property type="term" value="P:vacuolar protein processing"/>
    <property type="evidence" value="ECO:0007669"/>
    <property type="project" value="TreeGrafter"/>
</dbReference>
<dbReference type="GO" id="GO:0005773">
    <property type="term" value="C:vacuole"/>
    <property type="evidence" value="ECO:0007669"/>
    <property type="project" value="GOC"/>
</dbReference>
<feature type="compositionally biased region" description="Basic residues" evidence="7">
    <location>
        <begin position="92"/>
        <end position="106"/>
    </location>
</feature>
<evidence type="ECO:0000256" key="4">
    <source>
        <dbReference type="ARBA" id="ARBA00022824"/>
    </source>
</evidence>
<evidence type="ECO:0000313" key="10">
    <source>
        <dbReference type="Proteomes" id="UP001149090"/>
    </source>
</evidence>
<dbReference type="Pfam" id="PF05620">
    <property type="entry name" value="TMEM208_SND2"/>
    <property type="match status" value="1"/>
</dbReference>
<reference evidence="9" key="1">
    <citation type="submission" date="2022-10" db="EMBL/GenBank/DDBJ databases">
        <title>Novel sulphate-reducing endosymbionts in the free-living metamonad Anaeramoeba.</title>
        <authorList>
            <person name="Jerlstrom-Hultqvist J."/>
            <person name="Cepicka I."/>
            <person name="Gallot-Lavallee L."/>
            <person name="Salas-Leiva D."/>
            <person name="Curtis B.A."/>
            <person name="Zahonova K."/>
            <person name="Pipaliya S."/>
            <person name="Dacks J."/>
            <person name="Roger A.J."/>
        </authorList>
    </citation>
    <scope>NUCLEOTIDE SEQUENCE</scope>
    <source>
        <strain evidence="9">BMAN</strain>
    </source>
</reference>
<dbReference type="OMA" id="EYANSQQ"/>
<keyword evidence="6 8" id="KW-0472">Membrane</keyword>
<evidence type="ECO:0000256" key="1">
    <source>
        <dbReference type="ARBA" id="ARBA00004477"/>
    </source>
</evidence>
<evidence type="ECO:0000256" key="2">
    <source>
        <dbReference type="ARBA" id="ARBA00009950"/>
    </source>
</evidence>
<evidence type="ECO:0000256" key="8">
    <source>
        <dbReference type="SAM" id="Phobius"/>
    </source>
</evidence>
<keyword evidence="5 8" id="KW-1133">Transmembrane helix</keyword>
<organism evidence="9 10">
    <name type="scientific">Anaeramoeba ignava</name>
    <name type="common">Anaerobic marine amoeba</name>
    <dbReference type="NCBI Taxonomy" id="1746090"/>
    <lineage>
        <taxon>Eukaryota</taxon>
        <taxon>Metamonada</taxon>
        <taxon>Anaeramoebidae</taxon>
        <taxon>Anaeramoeba</taxon>
    </lineage>
</organism>
<feature type="region of interest" description="Disordered" evidence="7">
    <location>
        <begin position="79"/>
        <end position="106"/>
    </location>
</feature>
<dbReference type="EMBL" id="JAPDFW010000089">
    <property type="protein sequence ID" value="KAJ5071324.1"/>
    <property type="molecule type" value="Genomic_DNA"/>
</dbReference>
<evidence type="ECO:0000256" key="6">
    <source>
        <dbReference type="ARBA" id="ARBA00023136"/>
    </source>
</evidence>